<evidence type="ECO:0000313" key="2">
    <source>
        <dbReference type="Proteomes" id="UP000244152"/>
    </source>
</evidence>
<protein>
    <submittedName>
        <fullName evidence="1">Uncharacterized protein</fullName>
    </submittedName>
</protein>
<dbReference type="RefSeq" id="WP_107761972.1">
    <property type="nucleotide sequence ID" value="NZ_QAOK01000009.1"/>
</dbReference>
<accession>A0A2T5ICC2</accession>
<dbReference type="EMBL" id="QAOK01000009">
    <property type="protein sequence ID" value="PTQ81475.1"/>
    <property type="molecule type" value="Genomic_DNA"/>
</dbReference>
<sequence>MEFSPIGGDRSVDDFQSACPAWVSGIAQDCGNPQKKTTGEELKTVAIEAGAATNVDGRFQIG</sequence>
<organism evidence="1 2">
    <name type="scientific">Nitrosospira multiformis</name>
    <dbReference type="NCBI Taxonomy" id="1231"/>
    <lineage>
        <taxon>Bacteria</taxon>
        <taxon>Pseudomonadati</taxon>
        <taxon>Pseudomonadota</taxon>
        <taxon>Betaproteobacteria</taxon>
        <taxon>Nitrosomonadales</taxon>
        <taxon>Nitrosomonadaceae</taxon>
        <taxon>Nitrosospira</taxon>
    </lineage>
</organism>
<evidence type="ECO:0000313" key="1">
    <source>
        <dbReference type="EMBL" id="PTQ81475.1"/>
    </source>
</evidence>
<gene>
    <name evidence="1" type="ORF">C8R21_10926</name>
</gene>
<name>A0A2T5ICC2_9PROT</name>
<reference evidence="1 2" key="1">
    <citation type="submission" date="2018-04" db="EMBL/GenBank/DDBJ databases">
        <title>Active sludge and wastewater microbial communities from Klosterneuburg, Austria.</title>
        <authorList>
            <person name="Wagner M."/>
        </authorList>
    </citation>
    <scope>NUCLEOTIDE SEQUENCE [LARGE SCALE GENOMIC DNA]</scope>
    <source>
        <strain evidence="1 2">Nl12</strain>
    </source>
</reference>
<dbReference type="AlphaFoldDB" id="A0A2T5ICC2"/>
<dbReference type="Proteomes" id="UP000244152">
    <property type="component" value="Unassembled WGS sequence"/>
</dbReference>
<comment type="caution">
    <text evidence="1">The sequence shown here is derived from an EMBL/GenBank/DDBJ whole genome shotgun (WGS) entry which is preliminary data.</text>
</comment>
<proteinExistence type="predicted"/>